<dbReference type="PROSITE" id="PS51385">
    <property type="entry name" value="YJEF_N"/>
    <property type="match status" value="1"/>
</dbReference>
<evidence type="ECO:0000256" key="13">
    <source>
        <dbReference type="ARBA" id="ARBA00023268"/>
    </source>
</evidence>
<dbReference type="CDD" id="cd01171">
    <property type="entry name" value="YXKO-related"/>
    <property type="match status" value="1"/>
</dbReference>
<evidence type="ECO:0000256" key="10">
    <source>
        <dbReference type="ARBA" id="ARBA00023027"/>
    </source>
</evidence>
<feature type="binding site" evidence="18">
    <location>
        <position position="162"/>
    </location>
    <ligand>
        <name>(6S)-NADPHX</name>
        <dbReference type="ChEBI" id="CHEBI:64076"/>
    </ligand>
</feature>
<evidence type="ECO:0000256" key="1">
    <source>
        <dbReference type="ARBA" id="ARBA00000013"/>
    </source>
</evidence>
<dbReference type="Gene3D" id="3.40.50.10260">
    <property type="entry name" value="YjeF N-terminal domain"/>
    <property type="match status" value="1"/>
</dbReference>
<dbReference type="PANTHER" id="PTHR12592:SF0">
    <property type="entry name" value="ATP-DEPENDENT (S)-NAD(P)H-HYDRATE DEHYDRATASE"/>
    <property type="match status" value="1"/>
</dbReference>
<feature type="binding site" evidence="18">
    <location>
        <position position="165"/>
    </location>
    <ligand>
        <name>K(+)</name>
        <dbReference type="ChEBI" id="CHEBI:29103"/>
    </ligand>
</feature>
<evidence type="ECO:0000313" key="23">
    <source>
        <dbReference type="Proteomes" id="UP001156669"/>
    </source>
</evidence>
<keyword evidence="5 18" id="KW-0479">Metal-binding</keyword>
<evidence type="ECO:0000256" key="14">
    <source>
        <dbReference type="ARBA" id="ARBA00025153"/>
    </source>
</evidence>
<comment type="caution">
    <text evidence="22">The sequence shown here is derived from an EMBL/GenBank/DDBJ whole genome shotgun (WGS) entry which is preliminary data.</text>
</comment>
<dbReference type="Gene3D" id="3.40.1190.20">
    <property type="match status" value="1"/>
</dbReference>
<dbReference type="PROSITE" id="PS51383">
    <property type="entry name" value="YJEF_C_3"/>
    <property type="match status" value="1"/>
</dbReference>
<dbReference type="EC" id="4.2.1.136" evidence="19"/>
<sequence length="511" mass="54833">MDFNLALKLYTSEQVRSGEVVAAQMAGVSMYSLMQRAGMAVYERFLHLYPRSRNVLVVCGKGNNGGDGYVFATLAKQAQLNVRVFQLGDPTSLKGDALRAFEDWQTVDGEISSWDDWHTALLEADVIIDAMLGAGLSGVVRHECRRFIDQINQIHCPVISIDIPSGLSADTGAVLGDAVKANHTVTFIGVKQGLCTGQARDYVGELHFSGLGVNVEFESIEEESALGLDEQVIKRLLPDRKATSHKGDNGKLLCVGGNQGLSGAIRLCASAAVRTGVGLIATITHPDSLLPLQVGVPEVMSQSITYEKLKATDNELVKRALWADVLVFGPGFGQDEWAHKAYQFLSQQHKPKVVDADGLNILAMLNHRNDVVVLRDELRVMTPHPGEAARLLNISTKEIEGDRYAAARQLHERYGGVIVLKGAGTLIYDGARMYVCLAGNPGMASGGMGDVLSGVIAALLAKRLPIAIAARLGVILHSHSADLNVQQNGEIGLTATDVIGTLRQAINSPDA</sequence>
<accession>A0ABQ5Y5M0</accession>
<proteinExistence type="inferred from homology"/>
<dbReference type="EC" id="5.1.99.6" evidence="19"/>
<reference evidence="23" key="1">
    <citation type="journal article" date="2019" name="Int. J. Syst. Evol. Microbiol.">
        <title>The Global Catalogue of Microorganisms (GCM) 10K type strain sequencing project: providing services to taxonomists for standard genome sequencing and annotation.</title>
        <authorList>
            <consortium name="The Broad Institute Genomics Platform"/>
            <consortium name="The Broad Institute Genome Sequencing Center for Infectious Disease"/>
            <person name="Wu L."/>
            <person name="Ma J."/>
        </authorList>
    </citation>
    <scope>NUCLEOTIDE SEQUENCE [LARGE SCALE GENOMIC DNA]</scope>
    <source>
        <strain evidence="23">NBRC 110633</strain>
    </source>
</reference>
<feature type="binding site" evidence="18">
    <location>
        <begin position="133"/>
        <end position="139"/>
    </location>
    <ligand>
        <name>(6S)-NADPHX</name>
        <dbReference type="ChEBI" id="CHEBI:64076"/>
    </ligand>
</feature>
<keyword evidence="8 17" id="KW-0521">NADP</keyword>
<keyword evidence="11 18" id="KW-0413">Isomerase</keyword>
<evidence type="ECO:0000256" key="12">
    <source>
        <dbReference type="ARBA" id="ARBA00023239"/>
    </source>
</evidence>
<dbReference type="PROSITE" id="PS01050">
    <property type="entry name" value="YJEF_C_2"/>
    <property type="match status" value="1"/>
</dbReference>
<evidence type="ECO:0000256" key="18">
    <source>
        <dbReference type="HAMAP-Rule" id="MF_01966"/>
    </source>
</evidence>
<dbReference type="Proteomes" id="UP001156669">
    <property type="component" value="Unassembled WGS sequence"/>
</dbReference>
<comment type="caution">
    <text evidence="18">Lacks conserved residue(s) required for the propagation of feature annotation.</text>
</comment>
<feature type="binding site" evidence="18">
    <location>
        <begin position="63"/>
        <end position="67"/>
    </location>
    <ligand>
        <name>(6S)-NADPHX</name>
        <dbReference type="ChEBI" id="CHEBI:64076"/>
    </ligand>
</feature>
<evidence type="ECO:0000256" key="2">
    <source>
        <dbReference type="ARBA" id="ARBA00000909"/>
    </source>
</evidence>
<keyword evidence="12 17" id="KW-0456">Lyase</keyword>
<dbReference type="SUPFAM" id="SSF64153">
    <property type="entry name" value="YjeF N-terminal domain-like"/>
    <property type="match status" value="1"/>
</dbReference>
<feature type="binding site" evidence="17">
    <location>
        <position position="450"/>
    </location>
    <ligand>
        <name>(6S)-NADPHX</name>
        <dbReference type="ChEBI" id="CHEBI:64076"/>
    </ligand>
</feature>
<feature type="binding site" evidence="17">
    <location>
        <position position="384"/>
    </location>
    <ligand>
        <name>(6S)-NADPHX</name>
        <dbReference type="ChEBI" id="CHEBI:64076"/>
    </ligand>
</feature>
<feature type="binding site" evidence="18">
    <location>
        <position position="129"/>
    </location>
    <ligand>
        <name>K(+)</name>
        <dbReference type="ChEBI" id="CHEBI:29103"/>
    </ligand>
</feature>
<feature type="binding site" evidence="18">
    <location>
        <position position="64"/>
    </location>
    <ligand>
        <name>K(+)</name>
        <dbReference type="ChEBI" id="CHEBI:29103"/>
    </ligand>
</feature>
<evidence type="ECO:0000256" key="3">
    <source>
        <dbReference type="ARBA" id="ARBA00006001"/>
    </source>
</evidence>
<dbReference type="Pfam" id="PF03853">
    <property type="entry name" value="YjeF_N"/>
    <property type="match status" value="1"/>
</dbReference>
<dbReference type="NCBIfam" id="TIGR00196">
    <property type="entry name" value="yjeF_cterm"/>
    <property type="match status" value="1"/>
</dbReference>
<dbReference type="InterPro" id="IPR036652">
    <property type="entry name" value="YjeF_N_dom_sf"/>
</dbReference>
<keyword evidence="13" id="KW-0511">Multifunctional enzyme</keyword>
<evidence type="ECO:0000259" key="20">
    <source>
        <dbReference type="PROSITE" id="PS51383"/>
    </source>
</evidence>
<evidence type="ECO:0000256" key="9">
    <source>
        <dbReference type="ARBA" id="ARBA00022958"/>
    </source>
</evidence>
<comment type="cofactor">
    <cofactor evidence="17">
        <name>Mg(2+)</name>
        <dbReference type="ChEBI" id="CHEBI:18420"/>
    </cofactor>
</comment>
<dbReference type="InterPro" id="IPR004443">
    <property type="entry name" value="YjeF_N_dom"/>
</dbReference>
<keyword evidence="9 18" id="KW-0630">Potassium</keyword>
<keyword evidence="7 17" id="KW-0067">ATP-binding</keyword>
<dbReference type="HAMAP" id="MF_01966">
    <property type="entry name" value="NADHX_epimerase"/>
    <property type="match status" value="1"/>
</dbReference>
<dbReference type="RefSeq" id="WP_045397569.1">
    <property type="nucleotide sequence ID" value="NZ_BBLD01000008.1"/>
</dbReference>
<feature type="domain" description="YjeF C-terminal" evidence="20">
    <location>
        <begin position="229"/>
        <end position="509"/>
    </location>
</feature>
<dbReference type="SUPFAM" id="SSF53613">
    <property type="entry name" value="Ribokinase-like"/>
    <property type="match status" value="1"/>
</dbReference>
<comment type="catalytic activity">
    <reaction evidence="16 17 19">
        <text>(6S)-NADPHX + ADP = AMP + phosphate + NADPH + H(+)</text>
        <dbReference type="Rhea" id="RHEA:32235"/>
        <dbReference type="ChEBI" id="CHEBI:15378"/>
        <dbReference type="ChEBI" id="CHEBI:43474"/>
        <dbReference type="ChEBI" id="CHEBI:57783"/>
        <dbReference type="ChEBI" id="CHEBI:64076"/>
        <dbReference type="ChEBI" id="CHEBI:456215"/>
        <dbReference type="ChEBI" id="CHEBI:456216"/>
        <dbReference type="EC" id="4.2.1.136"/>
    </reaction>
</comment>
<dbReference type="Pfam" id="PF01256">
    <property type="entry name" value="Carb_kinase"/>
    <property type="match status" value="1"/>
</dbReference>
<dbReference type="InterPro" id="IPR000631">
    <property type="entry name" value="CARKD"/>
</dbReference>
<comment type="function">
    <text evidence="17">Catalyzes the dehydration of the S-form of NAD(P)HX at the expense of ADP, which is converted to AMP. Together with NAD(P)HX epimerase, which catalyzes the epimerization of the S- and R-forms, the enzyme allows the repair of both epimers of NAD(P)HX, a damaged form of NAD(P)H that is a result of enzymatic or heat-dependent hydration.</text>
</comment>
<evidence type="ECO:0000256" key="7">
    <source>
        <dbReference type="ARBA" id="ARBA00022840"/>
    </source>
</evidence>
<feature type="domain" description="YjeF N-terminal" evidence="21">
    <location>
        <begin position="15"/>
        <end position="219"/>
    </location>
</feature>
<dbReference type="EMBL" id="BSOE01000058">
    <property type="protein sequence ID" value="GLR06261.1"/>
    <property type="molecule type" value="Genomic_DNA"/>
</dbReference>
<comment type="catalytic activity">
    <reaction evidence="2 18 19">
        <text>(6R)-NADPHX = (6S)-NADPHX</text>
        <dbReference type="Rhea" id="RHEA:32227"/>
        <dbReference type="ChEBI" id="CHEBI:64076"/>
        <dbReference type="ChEBI" id="CHEBI:64077"/>
        <dbReference type="EC" id="5.1.99.6"/>
    </reaction>
</comment>
<evidence type="ECO:0000256" key="5">
    <source>
        <dbReference type="ARBA" id="ARBA00022723"/>
    </source>
</evidence>
<evidence type="ECO:0000256" key="15">
    <source>
        <dbReference type="ARBA" id="ARBA00048238"/>
    </source>
</evidence>
<comment type="similarity">
    <text evidence="17">Belongs to the NnrD/CARKD family.</text>
</comment>
<evidence type="ECO:0000256" key="11">
    <source>
        <dbReference type="ARBA" id="ARBA00023235"/>
    </source>
</evidence>
<feature type="binding site" evidence="17">
    <location>
        <begin position="421"/>
        <end position="425"/>
    </location>
    <ligand>
        <name>AMP</name>
        <dbReference type="ChEBI" id="CHEBI:456215"/>
    </ligand>
</feature>
<dbReference type="InterPro" id="IPR030677">
    <property type="entry name" value="Nnr"/>
</dbReference>
<protein>
    <recommendedName>
        <fullName evidence="19">Bifunctional NAD(P)H-hydrate repair enzyme</fullName>
    </recommendedName>
    <alternativeName>
        <fullName evidence="19">Nicotinamide nucleotide repair protein</fullName>
    </alternativeName>
    <domain>
        <recommendedName>
            <fullName evidence="19">ADP-dependent (S)-NAD(P)H-hydrate dehydratase</fullName>
            <ecNumber evidence="19">4.2.1.136</ecNumber>
        </recommendedName>
        <alternativeName>
            <fullName evidence="19">ADP-dependent NAD(P)HX dehydratase</fullName>
        </alternativeName>
    </domain>
    <domain>
        <recommendedName>
            <fullName evidence="19">NAD(P)H-hydrate epimerase</fullName>
            <ecNumber evidence="19">5.1.99.6</ecNumber>
        </recommendedName>
    </domain>
</protein>
<name>A0ABQ5Y5M0_9VIBR</name>
<dbReference type="PANTHER" id="PTHR12592">
    <property type="entry name" value="ATP-DEPENDENT (S)-NAD(P)H-HYDRATE DEHYDRATASE FAMILY MEMBER"/>
    <property type="match status" value="1"/>
</dbReference>
<organism evidence="22 23">
    <name type="scientific">Vibrio hyugaensis</name>
    <dbReference type="NCBI Taxonomy" id="1534743"/>
    <lineage>
        <taxon>Bacteria</taxon>
        <taxon>Pseudomonadati</taxon>
        <taxon>Pseudomonadota</taxon>
        <taxon>Gammaproteobacteria</taxon>
        <taxon>Vibrionales</taxon>
        <taxon>Vibrionaceae</taxon>
        <taxon>Vibrio</taxon>
    </lineage>
</organism>
<comment type="similarity">
    <text evidence="4 19">In the C-terminal section; belongs to the NnrD/CARKD family.</text>
</comment>
<evidence type="ECO:0000313" key="22">
    <source>
        <dbReference type="EMBL" id="GLR06261.1"/>
    </source>
</evidence>
<evidence type="ECO:0000256" key="4">
    <source>
        <dbReference type="ARBA" id="ARBA00009524"/>
    </source>
</evidence>
<comment type="function">
    <text evidence="18">Catalyzes the epimerization of the S- and R-forms of NAD(P)HX, a damaged form of NAD(P)H that is a result of enzymatic or heat-dependent hydration. This is a prerequisite for the S-specific NAD(P)H-hydrate dehydratase to allow the repair of both epimers of NAD(P)HX.</text>
</comment>
<dbReference type="InterPro" id="IPR017953">
    <property type="entry name" value="Carbohydrate_kinase_pred_CS"/>
</dbReference>
<dbReference type="InterPro" id="IPR029056">
    <property type="entry name" value="Ribokinase-like"/>
</dbReference>
<dbReference type="NCBIfam" id="TIGR00197">
    <property type="entry name" value="yjeF_nterm"/>
    <property type="match status" value="1"/>
</dbReference>
<evidence type="ECO:0000256" key="17">
    <source>
        <dbReference type="HAMAP-Rule" id="MF_01965"/>
    </source>
</evidence>
<comment type="catalytic activity">
    <reaction evidence="1 18 19">
        <text>(6R)-NADHX = (6S)-NADHX</text>
        <dbReference type="Rhea" id="RHEA:32215"/>
        <dbReference type="ChEBI" id="CHEBI:64074"/>
        <dbReference type="ChEBI" id="CHEBI:64075"/>
        <dbReference type="EC" id="5.1.99.6"/>
    </reaction>
</comment>
<keyword evidence="6 17" id="KW-0547">Nucleotide-binding</keyword>
<comment type="similarity">
    <text evidence="3 19">In the N-terminal section; belongs to the NnrE/AIBP family.</text>
</comment>
<evidence type="ECO:0000256" key="8">
    <source>
        <dbReference type="ARBA" id="ARBA00022857"/>
    </source>
</evidence>
<evidence type="ECO:0000256" key="6">
    <source>
        <dbReference type="ARBA" id="ARBA00022741"/>
    </source>
</evidence>
<keyword evidence="23" id="KW-1185">Reference proteome</keyword>
<evidence type="ECO:0000256" key="16">
    <source>
        <dbReference type="ARBA" id="ARBA00049209"/>
    </source>
</evidence>
<comment type="similarity">
    <text evidence="18">Belongs to the NnrE/AIBP family.</text>
</comment>
<feature type="binding site" evidence="17">
    <location>
        <position position="264"/>
    </location>
    <ligand>
        <name>(6S)-NADPHX</name>
        <dbReference type="ChEBI" id="CHEBI:64076"/>
    </ligand>
</feature>
<evidence type="ECO:0000256" key="19">
    <source>
        <dbReference type="PIRNR" id="PIRNR017184"/>
    </source>
</evidence>
<comment type="cofactor">
    <cofactor evidence="18 19">
        <name>K(+)</name>
        <dbReference type="ChEBI" id="CHEBI:29103"/>
    </cofactor>
    <text evidence="18 19">Binds 1 potassium ion per subunit.</text>
</comment>
<feature type="binding site" evidence="17">
    <location>
        <position position="331"/>
    </location>
    <ligand>
        <name>(6S)-NADPHX</name>
        <dbReference type="ChEBI" id="CHEBI:64076"/>
    </ligand>
</feature>
<comment type="function">
    <text evidence="14 19">Bifunctional enzyme that catalyzes the epimerization of the S- and R-forms of NAD(P)HX and the dehydration of the S-form of NAD(P)HX at the expense of ADP, which is converted to AMP. This allows the repair of both epimers of NAD(P)HX, a damaged form of NAD(P)H that is a result of enzymatic or heat-dependent hydration.</text>
</comment>
<feature type="binding site" evidence="17">
    <location>
        <position position="449"/>
    </location>
    <ligand>
        <name>AMP</name>
        <dbReference type="ChEBI" id="CHEBI:456215"/>
    </ligand>
</feature>
<comment type="catalytic activity">
    <reaction evidence="15 17 19">
        <text>(6S)-NADHX + ADP = AMP + phosphate + NADH + H(+)</text>
        <dbReference type="Rhea" id="RHEA:32223"/>
        <dbReference type="ChEBI" id="CHEBI:15378"/>
        <dbReference type="ChEBI" id="CHEBI:43474"/>
        <dbReference type="ChEBI" id="CHEBI:57945"/>
        <dbReference type="ChEBI" id="CHEBI:64074"/>
        <dbReference type="ChEBI" id="CHEBI:456215"/>
        <dbReference type="ChEBI" id="CHEBI:456216"/>
        <dbReference type="EC" id="4.2.1.136"/>
    </reaction>
</comment>
<keyword evidence="10 17" id="KW-0520">NAD</keyword>
<dbReference type="PIRSF" id="PIRSF017184">
    <property type="entry name" value="Nnr"/>
    <property type="match status" value="1"/>
</dbReference>
<gene>
    <name evidence="17" type="primary">nnrD</name>
    <name evidence="18" type="synonym">nnrE</name>
    <name evidence="22" type="ORF">GCM10007906_38490</name>
</gene>
<dbReference type="HAMAP" id="MF_01965">
    <property type="entry name" value="NADHX_dehydratase"/>
    <property type="match status" value="1"/>
</dbReference>
<evidence type="ECO:0000259" key="21">
    <source>
        <dbReference type="PROSITE" id="PS51385"/>
    </source>
</evidence>
<comment type="subunit">
    <text evidence="17">Homotetramer.</text>
</comment>